<dbReference type="AlphaFoldDB" id="A0A1I8BWK7"/>
<evidence type="ECO:0000313" key="3">
    <source>
        <dbReference type="WBParaSite" id="MhA1_Contig740.frz3.gene17"/>
    </source>
</evidence>
<organism evidence="2 3">
    <name type="scientific">Meloidogyne hapla</name>
    <name type="common">Root-knot nematode worm</name>
    <dbReference type="NCBI Taxonomy" id="6305"/>
    <lineage>
        <taxon>Eukaryota</taxon>
        <taxon>Metazoa</taxon>
        <taxon>Ecdysozoa</taxon>
        <taxon>Nematoda</taxon>
        <taxon>Chromadorea</taxon>
        <taxon>Rhabditida</taxon>
        <taxon>Tylenchina</taxon>
        <taxon>Tylenchomorpha</taxon>
        <taxon>Tylenchoidea</taxon>
        <taxon>Meloidogynidae</taxon>
        <taxon>Meloidogyninae</taxon>
        <taxon>Meloidogyne</taxon>
    </lineage>
</organism>
<name>A0A1I8BWK7_MELHA</name>
<dbReference type="WBParaSite" id="MhA1_Contig740.frz3.gene17">
    <property type="protein sequence ID" value="MhA1_Contig740.frz3.gene17"/>
    <property type="gene ID" value="MhA1_Contig740.frz3.gene17"/>
</dbReference>
<dbReference type="Proteomes" id="UP000095281">
    <property type="component" value="Unplaced"/>
</dbReference>
<dbReference type="PANTHER" id="PTHR15208">
    <property type="entry name" value="RECEPTOR-BINDING CANCER ANTIGEN EXPRESSED ON SISO CELLS CANCER ASSOCIATED SURFACE ANTIGEN RCAS1 ESTROGEN RECEPTOR-BINDING FRAGMENT- ASSOCIATED GENE 9 PROTEIN"/>
    <property type="match status" value="1"/>
</dbReference>
<evidence type="ECO:0000256" key="1">
    <source>
        <dbReference type="SAM" id="MobiDB-lite"/>
    </source>
</evidence>
<dbReference type="InterPro" id="IPR017025">
    <property type="entry name" value="Cancer-assoc_antigen_RCAS1"/>
</dbReference>
<evidence type="ECO:0000313" key="2">
    <source>
        <dbReference type="Proteomes" id="UP000095281"/>
    </source>
</evidence>
<reference evidence="3" key="1">
    <citation type="submission" date="2016-11" db="UniProtKB">
        <authorList>
            <consortium name="WormBaseParasite"/>
        </authorList>
    </citation>
    <scope>IDENTIFICATION</scope>
</reference>
<dbReference type="PANTHER" id="PTHR15208:SF2">
    <property type="entry name" value="RECEPTOR-BINDING CANCER ANTIGEN EXPRESSED ON SISO CELLS"/>
    <property type="match status" value="1"/>
</dbReference>
<sequence>MRQFIVLILKRLIIALFGICGIIRRVFTCQWIRRNQQRIGELPTFIINKNENLNEFAEKGWSSWSENPSAVSSTDTSSQIEEYRKQMQANLLAARSAKKKFTPSQFGNNLYNGNNPQKVVLEPDLFDEIQPQVKAPKRLLIRQSQNDQQRNLFEMRDCDTPIGEMLNERPGELGQLVDNHINYDEECSWLSDEDNINFEQLNSVEKEQQRREREARKQQRQTEHSQQLEQKRRLMEQKQVGTSKAF</sequence>
<dbReference type="GO" id="GO:0030141">
    <property type="term" value="C:secretory granule"/>
    <property type="evidence" value="ECO:0007669"/>
    <property type="project" value="TreeGrafter"/>
</dbReference>
<accession>A0A1I8BWK7</accession>
<feature type="compositionally biased region" description="Basic and acidic residues" evidence="1">
    <location>
        <begin position="204"/>
        <end position="223"/>
    </location>
</feature>
<keyword evidence="2" id="KW-1185">Reference proteome</keyword>
<proteinExistence type="predicted"/>
<protein>
    <submittedName>
        <fullName evidence="3">Receptor-binding cancer antigen expressed on SiSo cells</fullName>
    </submittedName>
</protein>
<feature type="region of interest" description="Disordered" evidence="1">
    <location>
        <begin position="204"/>
        <end position="246"/>
    </location>
</feature>